<comment type="caution">
    <text evidence="9">The sequence shown here is derived from an EMBL/GenBank/DDBJ whole genome shotgun (WGS) entry which is preliminary data.</text>
</comment>
<accession>A0A8H7ZSA2</accession>
<evidence type="ECO:0000313" key="9">
    <source>
        <dbReference type="EMBL" id="KAG5458476.1"/>
    </source>
</evidence>
<keyword evidence="10" id="KW-1185">Reference proteome</keyword>
<dbReference type="SUPFAM" id="SSF63570">
    <property type="entry name" value="PABC (PABP) domain"/>
    <property type="match status" value="2"/>
</dbReference>
<feature type="domain" description="RRM" evidence="7">
    <location>
        <begin position="211"/>
        <end position="288"/>
    </location>
</feature>
<feature type="region of interest" description="Disordered" evidence="6">
    <location>
        <begin position="352"/>
        <end position="376"/>
    </location>
</feature>
<comment type="similarity">
    <text evidence="2">Belongs to the polyadenylate-binding protein type-1 family.</text>
</comment>
<dbReference type="Gene3D" id="1.10.1900.10">
    <property type="entry name" value="c-terminal domain of poly(a) binding protein"/>
    <property type="match status" value="1"/>
</dbReference>
<dbReference type="Proteomes" id="UP000673691">
    <property type="component" value="Unassembled WGS sequence"/>
</dbReference>
<dbReference type="SMART" id="SM00517">
    <property type="entry name" value="PolyA"/>
    <property type="match status" value="1"/>
</dbReference>
<evidence type="ECO:0000256" key="5">
    <source>
        <dbReference type="PROSITE-ProRule" id="PRU00176"/>
    </source>
</evidence>
<feature type="domain" description="RRM" evidence="7">
    <location>
        <begin position="107"/>
        <end position="185"/>
    </location>
</feature>
<dbReference type="PROSITE" id="PS51309">
    <property type="entry name" value="PABC"/>
    <property type="match status" value="1"/>
</dbReference>
<dbReference type="GO" id="GO:0003729">
    <property type="term" value="F:mRNA binding"/>
    <property type="evidence" value="ECO:0007669"/>
    <property type="project" value="TreeGrafter"/>
</dbReference>
<dbReference type="PROSITE" id="PS50102">
    <property type="entry name" value="RRM"/>
    <property type="match status" value="3"/>
</dbReference>
<dbReference type="PANTHER" id="PTHR48025:SF1">
    <property type="entry name" value="RRM DOMAIN-CONTAINING PROTEIN"/>
    <property type="match status" value="1"/>
</dbReference>
<sequence>MWSQRDPSLRKRGAGNIFIKNLSPDVGPKELHDLYSNFGTILSLKVAQENGVSKGYAFVHYETAEQAETAISKTDGLLFNDQKVYVCHHMSRRERHSCAEQSMARFTNVYVKNLPPEATDDAFREKFASFGEITSSIVMRDAESGRPKGFGFVNYKTHEAAGEAVAAMNGSEWDGRQLYVGRAMSRLERAEEVRRKFSQLREERYAASRGLNVYVKNLSDEIEDARLASEFSQFGIVTSAKVMTTEGGKTRGFGFVCFSSAEEATRAITEMNGKMLCGKPLYVSLAQRREERRAQLRTMMSLRESRAYAQTLETGNPLPTNGFYSGSGLLYPQSPAYSPTVVAAPPGVRYPSDPSVRWGGGLQQPQGGPPGPSLILPAYGPQIPVVQPAVYSPPQYTVNGAAQHQRRTSRPHLVQQEQQQPRGQQLHPRTPQPVAGRPGLAAGVTDVGIRPQHVVGQNRRAGGVAYPPGSRNLLRYARPAAAREAAFGSADPQLPPRRNSAEQHAAMQAPLSAAAHHHPAPDHAASSAPYAGSRGLPTTISARKLAEIPPDQQKQLLGEHLYGNVQHALRSSAVVGSADLLRLPPGEGQDGGAADDGDRAAGKITGMLLEMETGEILHLFESPPALYQKVHEAVNVLREASGRQGALHPGAS</sequence>
<evidence type="ECO:0000256" key="2">
    <source>
        <dbReference type="ARBA" id="ARBA00008557"/>
    </source>
</evidence>
<feature type="compositionally biased region" description="Low complexity" evidence="6">
    <location>
        <begin position="522"/>
        <end position="531"/>
    </location>
</feature>
<comment type="subcellular location">
    <subcellularLocation>
        <location evidence="1">Cytoplasm</location>
    </subcellularLocation>
</comment>
<evidence type="ECO:0000259" key="7">
    <source>
        <dbReference type="PROSITE" id="PS50102"/>
    </source>
</evidence>
<reference evidence="9 10" key="1">
    <citation type="journal article" name="Sci. Rep.">
        <title>Genome-scale phylogenetic analyses confirm Olpidium as the closest living zoosporic fungus to the non-flagellated, terrestrial fungi.</title>
        <authorList>
            <person name="Chang Y."/>
            <person name="Rochon D."/>
            <person name="Sekimoto S."/>
            <person name="Wang Y."/>
            <person name="Chovatia M."/>
            <person name="Sandor L."/>
            <person name="Salamov A."/>
            <person name="Grigoriev I.V."/>
            <person name="Stajich J.E."/>
            <person name="Spatafora J.W."/>
        </authorList>
    </citation>
    <scope>NUCLEOTIDE SEQUENCE [LARGE SCALE GENOMIC DNA]</scope>
    <source>
        <strain evidence="9">S191</strain>
    </source>
</reference>
<dbReference type="Gene3D" id="3.30.70.330">
    <property type="match status" value="3"/>
</dbReference>
<evidence type="ECO:0000256" key="3">
    <source>
        <dbReference type="ARBA" id="ARBA00022490"/>
    </source>
</evidence>
<proteinExistence type="inferred from homology"/>
<feature type="region of interest" description="Disordered" evidence="6">
    <location>
        <begin position="484"/>
        <end position="533"/>
    </location>
</feature>
<dbReference type="Pfam" id="PF00658">
    <property type="entry name" value="MLLE"/>
    <property type="match status" value="1"/>
</dbReference>
<dbReference type="SMART" id="SM00361">
    <property type="entry name" value="RRM_1"/>
    <property type="match status" value="3"/>
</dbReference>
<dbReference type="InterPro" id="IPR003954">
    <property type="entry name" value="RRM_euk-type"/>
</dbReference>
<feature type="region of interest" description="Disordered" evidence="6">
    <location>
        <begin position="451"/>
        <end position="470"/>
    </location>
</feature>
<dbReference type="InterPro" id="IPR000504">
    <property type="entry name" value="RRM_dom"/>
</dbReference>
<evidence type="ECO:0000256" key="6">
    <source>
        <dbReference type="SAM" id="MobiDB-lite"/>
    </source>
</evidence>
<dbReference type="OrthoDB" id="19742at2759"/>
<dbReference type="CDD" id="cd12381">
    <property type="entry name" value="RRM4_I_PABPs"/>
    <property type="match status" value="1"/>
</dbReference>
<evidence type="ECO:0000256" key="1">
    <source>
        <dbReference type="ARBA" id="ARBA00004496"/>
    </source>
</evidence>
<organism evidence="9 10">
    <name type="scientific">Olpidium bornovanus</name>
    <dbReference type="NCBI Taxonomy" id="278681"/>
    <lineage>
        <taxon>Eukaryota</taxon>
        <taxon>Fungi</taxon>
        <taxon>Fungi incertae sedis</taxon>
        <taxon>Olpidiomycota</taxon>
        <taxon>Olpidiomycotina</taxon>
        <taxon>Olpidiomycetes</taxon>
        <taxon>Olpidiales</taxon>
        <taxon>Olpidiaceae</taxon>
        <taxon>Olpidium</taxon>
    </lineage>
</organism>
<evidence type="ECO:0000259" key="8">
    <source>
        <dbReference type="PROSITE" id="PS51309"/>
    </source>
</evidence>
<dbReference type="CDD" id="cd12380">
    <property type="entry name" value="RRM3_I_PABPs"/>
    <property type="match status" value="1"/>
</dbReference>
<dbReference type="InterPro" id="IPR002004">
    <property type="entry name" value="PABP_HYD_C"/>
</dbReference>
<protein>
    <recommendedName>
        <fullName evidence="11">Polyadenylate-binding protein</fullName>
    </recommendedName>
</protein>
<dbReference type="AlphaFoldDB" id="A0A8H7ZSA2"/>
<dbReference type="InterPro" id="IPR035979">
    <property type="entry name" value="RBD_domain_sf"/>
</dbReference>
<dbReference type="EMBL" id="JAEFCI010008423">
    <property type="protein sequence ID" value="KAG5458476.1"/>
    <property type="molecule type" value="Genomic_DNA"/>
</dbReference>
<feature type="domain" description="PABC" evidence="8">
    <location>
        <begin position="537"/>
        <end position="642"/>
    </location>
</feature>
<dbReference type="SMART" id="SM00360">
    <property type="entry name" value="RRM"/>
    <property type="match status" value="3"/>
</dbReference>
<dbReference type="InterPro" id="IPR050502">
    <property type="entry name" value="Euk_RNA-bind_prot"/>
</dbReference>
<gene>
    <name evidence="9" type="ORF">BJ554DRAFT_1288</name>
</gene>
<dbReference type="GO" id="GO:0005737">
    <property type="term" value="C:cytoplasm"/>
    <property type="evidence" value="ECO:0007669"/>
    <property type="project" value="UniProtKB-SubCell"/>
</dbReference>
<dbReference type="FunFam" id="3.30.70.330:FF:000091">
    <property type="entry name" value="Polyadenylate-binding protein"/>
    <property type="match status" value="1"/>
</dbReference>
<dbReference type="Pfam" id="PF00076">
    <property type="entry name" value="RRM_1"/>
    <property type="match status" value="3"/>
</dbReference>
<dbReference type="InterPro" id="IPR012677">
    <property type="entry name" value="Nucleotide-bd_a/b_plait_sf"/>
</dbReference>
<evidence type="ECO:0000313" key="10">
    <source>
        <dbReference type="Proteomes" id="UP000673691"/>
    </source>
</evidence>
<dbReference type="InterPro" id="IPR036053">
    <property type="entry name" value="PABP-dom"/>
</dbReference>
<keyword evidence="3" id="KW-0963">Cytoplasm</keyword>
<feature type="domain" description="RRM" evidence="7">
    <location>
        <begin position="15"/>
        <end position="91"/>
    </location>
</feature>
<dbReference type="PANTHER" id="PTHR48025">
    <property type="entry name" value="OS02G0815200 PROTEIN"/>
    <property type="match status" value="1"/>
</dbReference>
<evidence type="ECO:0000256" key="4">
    <source>
        <dbReference type="ARBA" id="ARBA00022884"/>
    </source>
</evidence>
<keyword evidence="4 5" id="KW-0694">RNA-binding</keyword>
<dbReference type="SUPFAM" id="SSF54928">
    <property type="entry name" value="RNA-binding domain, RBD"/>
    <property type="match status" value="2"/>
</dbReference>
<feature type="compositionally biased region" description="Low complexity" evidence="6">
    <location>
        <begin position="415"/>
        <end position="425"/>
    </location>
</feature>
<evidence type="ECO:0008006" key="11">
    <source>
        <dbReference type="Google" id="ProtNLM"/>
    </source>
</evidence>
<feature type="region of interest" description="Disordered" evidence="6">
    <location>
        <begin position="400"/>
        <end position="442"/>
    </location>
</feature>
<name>A0A8H7ZSA2_9FUNG</name>